<dbReference type="RefSeq" id="WP_068868733.1">
    <property type="nucleotide sequence ID" value="NZ_CP016539.2"/>
</dbReference>
<gene>
    <name evidence="1" type="ORF">BBI15_01365</name>
</gene>
<sequence>MKTVKPMYLFFDYLYESLEQIGEETLSEWSHKETPILKFCVIDIEDQDEKELSTQWAWIHDNEIDAFREMKEENSY</sequence>
<organism evidence="1 2">
    <name type="scientific">Planococcus plakortidis</name>
    <dbReference type="NCBI Taxonomy" id="1038856"/>
    <lineage>
        <taxon>Bacteria</taxon>
        <taxon>Bacillati</taxon>
        <taxon>Bacillota</taxon>
        <taxon>Bacilli</taxon>
        <taxon>Bacillales</taxon>
        <taxon>Caryophanaceae</taxon>
        <taxon>Planococcus</taxon>
    </lineage>
</organism>
<name>A0A1C7E5F0_9BACL</name>
<dbReference type="KEGG" id="ppla:BBI15_01365"/>
<keyword evidence="2" id="KW-1185">Reference proteome</keyword>
<accession>A0A1C7E5F0</accession>
<dbReference type="Proteomes" id="UP000092650">
    <property type="component" value="Chromosome"/>
</dbReference>
<evidence type="ECO:0000313" key="1">
    <source>
        <dbReference type="EMBL" id="ANU18969.1"/>
    </source>
</evidence>
<dbReference type="EMBL" id="CP016539">
    <property type="protein sequence ID" value="ANU18969.1"/>
    <property type="molecule type" value="Genomic_DNA"/>
</dbReference>
<proteinExistence type="predicted"/>
<reference evidence="1" key="1">
    <citation type="submission" date="2016-10" db="EMBL/GenBank/DDBJ databases">
        <authorList>
            <person name="See-Too W.S."/>
        </authorList>
    </citation>
    <scope>NUCLEOTIDE SEQUENCE [LARGE SCALE GENOMIC DNA]</scope>
    <source>
        <strain evidence="1">DSM 23997</strain>
    </source>
</reference>
<evidence type="ECO:0000313" key="2">
    <source>
        <dbReference type="Proteomes" id="UP000092650"/>
    </source>
</evidence>
<protein>
    <submittedName>
        <fullName evidence="1">Uncharacterized protein</fullName>
    </submittedName>
</protein>
<dbReference type="AlphaFoldDB" id="A0A1C7E5F0"/>